<dbReference type="SMART" id="SM00355">
    <property type="entry name" value="ZnF_C2H2"/>
    <property type="match status" value="5"/>
</dbReference>
<dbReference type="GO" id="GO:0045944">
    <property type="term" value="P:positive regulation of transcription by RNA polymerase II"/>
    <property type="evidence" value="ECO:0007669"/>
    <property type="project" value="TreeGrafter"/>
</dbReference>
<dbReference type="FunFam" id="3.30.160.60:FF:002203">
    <property type="entry name" value="Zinc finger protein 142-like Protein"/>
    <property type="match status" value="1"/>
</dbReference>
<feature type="domain" description="C2H2-type" evidence="6">
    <location>
        <begin position="117"/>
        <end position="145"/>
    </location>
</feature>
<evidence type="ECO:0000256" key="5">
    <source>
        <dbReference type="PROSITE-ProRule" id="PRU00042"/>
    </source>
</evidence>
<dbReference type="EMBL" id="QDEB01022078">
    <property type="protein sequence ID" value="RZC40895.1"/>
    <property type="molecule type" value="Genomic_DNA"/>
</dbReference>
<dbReference type="GO" id="GO:0005634">
    <property type="term" value="C:nucleus"/>
    <property type="evidence" value="ECO:0007669"/>
    <property type="project" value="TreeGrafter"/>
</dbReference>
<dbReference type="InterPro" id="IPR013087">
    <property type="entry name" value="Znf_C2H2_type"/>
</dbReference>
<keyword evidence="4" id="KW-0862">Zinc</keyword>
<comment type="caution">
    <text evidence="7">The sequence shown here is derived from an EMBL/GenBank/DDBJ whole genome shotgun (WGS) entry which is preliminary data.</text>
</comment>
<dbReference type="OrthoDB" id="6653558at2759"/>
<dbReference type="PANTHER" id="PTHR24403:SF67">
    <property type="entry name" value="FI01116P-RELATED"/>
    <property type="match status" value="1"/>
</dbReference>
<feature type="domain" description="C2H2-type" evidence="6">
    <location>
        <begin position="180"/>
        <end position="208"/>
    </location>
</feature>
<protein>
    <recommendedName>
        <fullName evidence="6">C2H2-type domain-containing protein</fullName>
    </recommendedName>
</protein>
<evidence type="ECO:0000313" key="7">
    <source>
        <dbReference type="EMBL" id="RZC40895.1"/>
    </source>
</evidence>
<evidence type="ECO:0000259" key="6">
    <source>
        <dbReference type="PROSITE" id="PS50157"/>
    </source>
</evidence>
<keyword evidence="8" id="KW-1185">Reference proteome</keyword>
<dbReference type="SUPFAM" id="SSF57667">
    <property type="entry name" value="beta-beta-alpha zinc fingers"/>
    <property type="match status" value="1"/>
</dbReference>
<gene>
    <name evidence="7" type="ORF">BDFB_012210</name>
</gene>
<proteinExistence type="predicted"/>
<reference evidence="7 8" key="1">
    <citation type="submission" date="2017-03" db="EMBL/GenBank/DDBJ databases">
        <title>Genome of the blue death feigning beetle - Asbolus verrucosus.</title>
        <authorList>
            <person name="Rider S.D."/>
        </authorList>
    </citation>
    <scope>NUCLEOTIDE SEQUENCE [LARGE SCALE GENOMIC DNA]</scope>
    <source>
        <strain evidence="7">Butters</strain>
        <tissue evidence="7">Head and leg muscle</tissue>
    </source>
</reference>
<keyword evidence="2" id="KW-0677">Repeat</keyword>
<evidence type="ECO:0000256" key="4">
    <source>
        <dbReference type="ARBA" id="ARBA00022833"/>
    </source>
</evidence>
<dbReference type="Proteomes" id="UP000292052">
    <property type="component" value="Unassembled WGS sequence"/>
</dbReference>
<dbReference type="InterPro" id="IPR036236">
    <property type="entry name" value="Znf_C2H2_sf"/>
</dbReference>
<dbReference type="Gene3D" id="3.30.160.60">
    <property type="entry name" value="Classic Zinc Finger"/>
    <property type="match status" value="2"/>
</dbReference>
<evidence type="ECO:0000256" key="1">
    <source>
        <dbReference type="ARBA" id="ARBA00022723"/>
    </source>
</evidence>
<dbReference type="InterPro" id="IPR050688">
    <property type="entry name" value="Zinc_finger/UBP_domain"/>
</dbReference>
<dbReference type="AlphaFoldDB" id="A0A482W7F6"/>
<dbReference type="Pfam" id="PF13909">
    <property type="entry name" value="zf-H2C2_5"/>
    <property type="match status" value="1"/>
</dbReference>
<dbReference type="GO" id="GO:0008270">
    <property type="term" value="F:zinc ion binding"/>
    <property type="evidence" value="ECO:0007669"/>
    <property type="project" value="UniProtKB-KW"/>
</dbReference>
<keyword evidence="3 5" id="KW-0863">Zinc-finger</keyword>
<evidence type="ECO:0000313" key="8">
    <source>
        <dbReference type="Proteomes" id="UP000292052"/>
    </source>
</evidence>
<dbReference type="PANTHER" id="PTHR24403">
    <property type="entry name" value="ZINC FINGER PROTEIN"/>
    <property type="match status" value="1"/>
</dbReference>
<evidence type="ECO:0000256" key="3">
    <source>
        <dbReference type="ARBA" id="ARBA00022771"/>
    </source>
</evidence>
<evidence type="ECO:0000256" key="2">
    <source>
        <dbReference type="ARBA" id="ARBA00022737"/>
    </source>
</evidence>
<dbReference type="PROSITE" id="PS50157">
    <property type="entry name" value="ZINC_FINGER_C2H2_2"/>
    <property type="match status" value="2"/>
</dbReference>
<name>A0A482W7F6_ASBVE</name>
<sequence>MEIMLRQCPMCLFESQCEVVFQHHMKTDHETFSLLEEFIVQNEHIICPCDICTATSDMKIEVKDELFEEFNFEDTILMESLLKCEAEADANLINQKCAKSANSKKYKEEMVNEIMVFKCEQCSFQTKQKNSMRVHIKGQHTAEEEIKWFQCDHCSFKTKTRSCFNYHLFKHKKPEDIKWFKCEQCEYKAKTQGRLNQHIVKTHTAPEDVKWLKCEHCPHIAKRKPYLKQHMLRKHPNQAKYLL</sequence>
<organism evidence="7 8">
    <name type="scientific">Asbolus verrucosus</name>
    <name type="common">Desert ironclad beetle</name>
    <dbReference type="NCBI Taxonomy" id="1661398"/>
    <lineage>
        <taxon>Eukaryota</taxon>
        <taxon>Metazoa</taxon>
        <taxon>Ecdysozoa</taxon>
        <taxon>Arthropoda</taxon>
        <taxon>Hexapoda</taxon>
        <taxon>Insecta</taxon>
        <taxon>Pterygota</taxon>
        <taxon>Neoptera</taxon>
        <taxon>Endopterygota</taxon>
        <taxon>Coleoptera</taxon>
        <taxon>Polyphaga</taxon>
        <taxon>Cucujiformia</taxon>
        <taxon>Tenebrionidae</taxon>
        <taxon>Pimeliinae</taxon>
        <taxon>Asbolus</taxon>
    </lineage>
</organism>
<keyword evidence="1" id="KW-0479">Metal-binding</keyword>
<accession>A0A482W7F6</accession>